<dbReference type="PANTHER" id="PTHR13582">
    <property type="entry name" value="M-PHASE PHOSPHOPROTEIN 6"/>
    <property type="match status" value="1"/>
</dbReference>
<dbReference type="Gramene" id="KJB20047">
    <property type="protein sequence ID" value="KJB20047"/>
    <property type="gene ID" value="B456_003G130300"/>
</dbReference>
<protein>
    <submittedName>
        <fullName evidence="1">Uncharacterized protein</fullName>
    </submittedName>
</protein>
<dbReference type="GO" id="GO:0000460">
    <property type="term" value="P:maturation of 5.8S rRNA"/>
    <property type="evidence" value="ECO:0007669"/>
    <property type="project" value="TreeGrafter"/>
</dbReference>
<dbReference type="EMBL" id="CM001742">
    <property type="protein sequence ID" value="KJB20047.1"/>
    <property type="molecule type" value="Genomic_DNA"/>
</dbReference>
<dbReference type="PANTHER" id="PTHR13582:SF0">
    <property type="entry name" value="M-PHASE PHOSPHOPROTEIN 6"/>
    <property type="match status" value="1"/>
</dbReference>
<accession>A0A0D2MN88</accession>
<gene>
    <name evidence="1" type="ORF">B456_003G130300</name>
</gene>
<dbReference type="Proteomes" id="UP000032304">
    <property type="component" value="Chromosome 3"/>
</dbReference>
<sequence>MAKRELSSTLRGLKFMQRAAQREDKVKKEEVKPEESSAITRKCVFIMEGDPHPGAVVGLMSFLSFNPSIDKLNEEASNACRPKASGGRTLSRKIRCFAIPRDIECKKYGDVEMGML</sequence>
<evidence type="ECO:0000313" key="1">
    <source>
        <dbReference type="EMBL" id="KJB20047.1"/>
    </source>
</evidence>
<proteinExistence type="predicted"/>
<dbReference type="InterPro" id="IPR019324">
    <property type="entry name" value="MPP6"/>
</dbReference>
<dbReference type="AlphaFoldDB" id="A0A0D2MN88"/>
<evidence type="ECO:0000313" key="2">
    <source>
        <dbReference type="Proteomes" id="UP000032304"/>
    </source>
</evidence>
<dbReference type="eggNOG" id="ENOG502RZGQ">
    <property type="taxonomic scope" value="Eukaryota"/>
</dbReference>
<reference evidence="1 2" key="1">
    <citation type="journal article" date="2012" name="Nature">
        <title>Repeated polyploidization of Gossypium genomes and the evolution of spinnable cotton fibres.</title>
        <authorList>
            <person name="Paterson A.H."/>
            <person name="Wendel J.F."/>
            <person name="Gundlach H."/>
            <person name="Guo H."/>
            <person name="Jenkins J."/>
            <person name="Jin D."/>
            <person name="Llewellyn D."/>
            <person name="Showmaker K.C."/>
            <person name="Shu S."/>
            <person name="Udall J."/>
            <person name="Yoo M.J."/>
            <person name="Byers R."/>
            <person name="Chen W."/>
            <person name="Doron-Faigenboim A."/>
            <person name="Duke M.V."/>
            <person name="Gong L."/>
            <person name="Grimwood J."/>
            <person name="Grover C."/>
            <person name="Grupp K."/>
            <person name="Hu G."/>
            <person name="Lee T.H."/>
            <person name="Li J."/>
            <person name="Lin L."/>
            <person name="Liu T."/>
            <person name="Marler B.S."/>
            <person name="Page J.T."/>
            <person name="Roberts A.W."/>
            <person name="Romanel E."/>
            <person name="Sanders W.S."/>
            <person name="Szadkowski E."/>
            <person name="Tan X."/>
            <person name="Tang H."/>
            <person name="Xu C."/>
            <person name="Wang J."/>
            <person name="Wang Z."/>
            <person name="Zhang D."/>
            <person name="Zhang L."/>
            <person name="Ashrafi H."/>
            <person name="Bedon F."/>
            <person name="Bowers J.E."/>
            <person name="Brubaker C.L."/>
            <person name="Chee P.W."/>
            <person name="Das S."/>
            <person name="Gingle A.R."/>
            <person name="Haigler C.H."/>
            <person name="Harker D."/>
            <person name="Hoffmann L.V."/>
            <person name="Hovav R."/>
            <person name="Jones D.C."/>
            <person name="Lemke C."/>
            <person name="Mansoor S."/>
            <person name="ur Rahman M."/>
            <person name="Rainville L.N."/>
            <person name="Rambani A."/>
            <person name="Reddy U.K."/>
            <person name="Rong J.K."/>
            <person name="Saranga Y."/>
            <person name="Scheffler B.E."/>
            <person name="Scheffler J.A."/>
            <person name="Stelly D.M."/>
            <person name="Triplett B.A."/>
            <person name="Van Deynze A."/>
            <person name="Vaslin M.F."/>
            <person name="Waghmare V.N."/>
            <person name="Walford S.A."/>
            <person name="Wright R.J."/>
            <person name="Zaki E.A."/>
            <person name="Zhang T."/>
            <person name="Dennis E.S."/>
            <person name="Mayer K.F."/>
            <person name="Peterson D.G."/>
            <person name="Rokhsar D.S."/>
            <person name="Wang X."/>
            <person name="Schmutz J."/>
        </authorList>
    </citation>
    <scope>NUCLEOTIDE SEQUENCE [LARGE SCALE GENOMIC DNA]</scope>
</reference>
<name>A0A0D2MN88_GOSRA</name>
<organism evidence="1 2">
    <name type="scientific">Gossypium raimondii</name>
    <name type="common">Peruvian cotton</name>
    <name type="synonym">Gossypium klotzschianum subsp. raimondii</name>
    <dbReference type="NCBI Taxonomy" id="29730"/>
    <lineage>
        <taxon>Eukaryota</taxon>
        <taxon>Viridiplantae</taxon>
        <taxon>Streptophyta</taxon>
        <taxon>Embryophyta</taxon>
        <taxon>Tracheophyta</taxon>
        <taxon>Spermatophyta</taxon>
        <taxon>Magnoliopsida</taxon>
        <taxon>eudicotyledons</taxon>
        <taxon>Gunneridae</taxon>
        <taxon>Pentapetalae</taxon>
        <taxon>rosids</taxon>
        <taxon>malvids</taxon>
        <taxon>Malvales</taxon>
        <taxon>Malvaceae</taxon>
        <taxon>Malvoideae</taxon>
        <taxon>Gossypium</taxon>
    </lineage>
</organism>
<keyword evidence="2" id="KW-1185">Reference proteome</keyword>